<dbReference type="GO" id="GO:0006351">
    <property type="term" value="P:DNA-templated transcription"/>
    <property type="evidence" value="ECO:0007669"/>
    <property type="project" value="TreeGrafter"/>
</dbReference>
<dbReference type="AlphaFoldDB" id="A0A5E4UC29"/>
<keyword evidence="2" id="KW-0805">Transcription regulation</keyword>
<dbReference type="Pfam" id="PF03466">
    <property type="entry name" value="LysR_substrate"/>
    <property type="match status" value="1"/>
</dbReference>
<dbReference type="Proteomes" id="UP000400981">
    <property type="component" value="Unassembled WGS sequence"/>
</dbReference>
<evidence type="ECO:0000256" key="3">
    <source>
        <dbReference type="ARBA" id="ARBA00023125"/>
    </source>
</evidence>
<sequence>MDKLYNMSIFARVVEMGSFTAVANHLDTTVGNISRAVSVLEDSLDTKLMQRSTRRLVVTDAGRRFYDRCVAILADVEHAEAEARDALLEPRGALRVHSVPGLGRNLVTRAVLAYRKSYPEVSVELLLSQRMPNLLEEQLDVGIVIARTLPDSAYVSQNIGTSHCILAASPAYLATHRAPACPDDLVDHQCVLLGTVDYAPDEWRLQSPAGDSIFRPTGPHFSVNDMDSMSHALRDGAGIGLLAAFSAIDDLRSGALVRVLPQYHTHVRNVYAVYPSRQFVDAKIKRFVESLKTHVAEPLEGYAKELEIAPALRTGPEVVRA</sequence>
<dbReference type="InterPro" id="IPR036390">
    <property type="entry name" value="WH_DNA-bd_sf"/>
</dbReference>
<dbReference type="CDD" id="cd08422">
    <property type="entry name" value="PBP2_CrgA_like"/>
    <property type="match status" value="1"/>
</dbReference>
<evidence type="ECO:0000259" key="5">
    <source>
        <dbReference type="PROSITE" id="PS50931"/>
    </source>
</evidence>
<dbReference type="FunFam" id="1.10.10.10:FF:000001">
    <property type="entry name" value="LysR family transcriptional regulator"/>
    <property type="match status" value="1"/>
</dbReference>
<evidence type="ECO:0000256" key="4">
    <source>
        <dbReference type="ARBA" id="ARBA00023163"/>
    </source>
</evidence>
<dbReference type="PROSITE" id="PS50931">
    <property type="entry name" value="HTH_LYSR"/>
    <property type="match status" value="1"/>
</dbReference>
<dbReference type="Pfam" id="PF00126">
    <property type="entry name" value="HTH_1"/>
    <property type="match status" value="1"/>
</dbReference>
<dbReference type="EMBL" id="CABPSH010000003">
    <property type="protein sequence ID" value="VVD97580.1"/>
    <property type="molecule type" value="Genomic_DNA"/>
</dbReference>
<name>A0A5E4UC29_9BURK</name>
<accession>A0A5E4UC29</accession>
<keyword evidence="3" id="KW-0238">DNA-binding</keyword>
<dbReference type="RefSeq" id="WP_150589140.1">
    <property type="nucleotide sequence ID" value="NZ_CABPSH010000003.1"/>
</dbReference>
<dbReference type="PANTHER" id="PTHR30537">
    <property type="entry name" value="HTH-TYPE TRANSCRIPTIONAL REGULATOR"/>
    <property type="match status" value="1"/>
</dbReference>
<keyword evidence="4" id="KW-0804">Transcription</keyword>
<dbReference type="PANTHER" id="PTHR30537:SF5">
    <property type="entry name" value="HTH-TYPE TRANSCRIPTIONAL ACTIVATOR TTDR-RELATED"/>
    <property type="match status" value="1"/>
</dbReference>
<evidence type="ECO:0000313" key="7">
    <source>
        <dbReference type="Proteomes" id="UP000400981"/>
    </source>
</evidence>
<evidence type="ECO:0000313" key="6">
    <source>
        <dbReference type="EMBL" id="VVD97580.1"/>
    </source>
</evidence>
<protein>
    <submittedName>
        <fullName evidence="6">HTH-type transcriptional regulator DmlR</fullName>
    </submittedName>
</protein>
<organism evidence="6 7">
    <name type="scientific">Pandoraea eparura</name>
    <dbReference type="NCBI Taxonomy" id="2508291"/>
    <lineage>
        <taxon>Bacteria</taxon>
        <taxon>Pseudomonadati</taxon>
        <taxon>Pseudomonadota</taxon>
        <taxon>Betaproteobacteria</taxon>
        <taxon>Burkholderiales</taxon>
        <taxon>Burkholderiaceae</taxon>
        <taxon>Pandoraea</taxon>
    </lineage>
</organism>
<feature type="domain" description="HTH lysR-type" evidence="5">
    <location>
        <begin position="1"/>
        <end position="59"/>
    </location>
</feature>
<evidence type="ECO:0000256" key="1">
    <source>
        <dbReference type="ARBA" id="ARBA00009437"/>
    </source>
</evidence>
<dbReference type="Gene3D" id="1.10.10.10">
    <property type="entry name" value="Winged helix-like DNA-binding domain superfamily/Winged helix DNA-binding domain"/>
    <property type="match status" value="1"/>
</dbReference>
<dbReference type="InterPro" id="IPR036388">
    <property type="entry name" value="WH-like_DNA-bd_sf"/>
</dbReference>
<comment type="similarity">
    <text evidence="1">Belongs to the LysR transcriptional regulatory family.</text>
</comment>
<gene>
    <name evidence="6" type="primary">dmlR_7</name>
    <name evidence="6" type="ORF">PEP31012_01936</name>
</gene>
<dbReference type="InterPro" id="IPR005119">
    <property type="entry name" value="LysR_subst-bd"/>
</dbReference>
<dbReference type="SUPFAM" id="SSF46785">
    <property type="entry name" value="Winged helix' DNA-binding domain"/>
    <property type="match status" value="1"/>
</dbReference>
<keyword evidence="7" id="KW-1185">Reference proteome</keyword>
<evidence type="ECO:0000256" key="2">
    <source>
        <dbReference type="ARBA" id="ARBA00023015"/>
    </source>
</evidence>
<proteinExistence type="inferred from homology"/>
<dbReference type="GO" id="GO:0003700">
    <property type="term" value="F:DNA-binding transcription factor activity"/>
    <property type="evidence" value="ECO:0007669"/>
    <property type="project" value="InterPro"/>
</dbReference>
<dbReference type="InterPro" id="IPR000847">
    <property type="entry name" value="LysR_HTH_N"/>
</dbReference>
<dbReference type="Gene3D" id="3.40.190.290">
    <property type="match status" value="1"/>
</dbReference>
<dbReference type="InterPro" id="IPR058163">
    <property type="entry name" value="LysR-type_TF_proteobact-type"/>
</dbReference>
<reference evidence="6 7" key="1">
    <citation type="submission" date="2019-08" db="EMBL/GenBank/DDBJ databases">
        <authorList>
            <person name="Peeters C."/>
        </authorList>
    </citation>
    <scope>NUCLEOTIDE SEQUENCE [LARGE SCALE GENOMIC DNA]</scope>
    <source>
        <strain evidence="6 7">LMG 31012</strain>
    </source>
</reference>
<dbReference type="SUPFAM" id="SSF53850">
    <property type="entry name" value="Periplasmic binding protein-like II"/>
    <property type="match status" value="1"/>
</dbReference>
<dbReference type="OrthoDB" id="9786526at2"/>
<dbReference type="GO" id="GO:0043565">
    <property type="term" value="F:sequence-specific DNA binding"/>
    <property type="evidence" value="ECO:0007669"/>
    <property type="project" value="TreeGrafter"/>
</dbReference>